<dbReference type="EMBL" id="JAPQKP010000003">
    <property type="protein sequence ID" value="KAJ5199187.1"/>
    <property type="molecule type" value="Genomic_DNA"/>
</dbReference>
<dbReference type="GO" id="GO:0005739">
    <property type="term" value="C:mitochondrion"/>
    <property type="evidence" value="ECO:0007669"/>
    <property type="project" value="UniProtKB-SubCell"/>
</dbReference>
<evidence type="ECO:0000313" key="8">
    <source>
        <dbReference type="Proteomes" id="UP001150879"/>
    </source>
</evidence>
<keyword evidence="6" id="KW-0472">Membrane</keyword>
<dbReference type="AlphaFoldDB" id="A0A9W9JML1"/>
<dbReference type="Proteomes" id="UP001150879">
    <property type="component" value="Unassembled WGS sequence"/>
</dbReference>
<reference evidence="7" key="1">
    <citation type="submission" date="2022-11" db="EMBL/GenBank/DDBJ databases">
        <authorList>
            <person name="Petersen C."/>
        </authorList>
    </citation>
    <scope>NUCLEOTIDE SEQUENCE</scope>
    <source>
        <strain evidence="7">IBT 16849</strain>
    </source>
</reference>
<reference evidence="7" key="2">
    <citation type="journal article" date="2023" name="IMA Fungus">
        <title>Comparative genomic study of the Penicillium genus elucidates a diverse pangenome and 15 lateral gene transfer events.</title>
        <authorList>
            <person name="Petersen C."/>
            <person name="Sorensen T."/>
            <person name="Nielsen M.R."/>
            <person name="Sondergaard T.E."/>
            <person name="Sorensen J.L."/>
            <person name="Fitzpatrick D.A."/>
            <person name="Frisvad J.C."/>
            <person name="Nielsen K.L."/>
        </authorList>
    </citation>
    <scope>NUCLEOTIDE SEQUENCE</scope>
    <source>
        <strain evidence="7">IBT 16849</strain>
    </source>
</reference>
<keyword evidence="4" id="KW-0256">Endoplasmic reticulum</keyword>
<organism evidence="7 8">
    <name type="scientific">Penicillium cf. griseofulvum</name>
    <dbReference type="NCBI Taxonomy" id="2972120"/>
    <lineage>
        <taxon>Eukaryota</taxon>
        <taxon>Fungi</taxon>
        <taxon>Dikarya</taxon>
        <taxon>Ascomycota</taxon>
        <taxon>Pezizomycotina</taxon>
        <taxon>Eurotiomycetes</taxon>
        <taxon>Eurotiomycetidae</taxon>
        <taxon>Eurotiales</taxon>
        <taxon>Aspergillaceae</taxon>
        <taxon>Penicillium</taxon>
    </lineage>
</organism>
<comment type="caution">
    <text evidence="7">The sequence shown here is derived from an EMBL/GenBank/DDBJ whole genome shotgun (WGS) entry which is preliminary data.</text>
</comment>
<proteinExistence type="predicted"/>
<dbReference type="PANTHER" id="PTHR48182:SF2">
    <property type="entry name" value="PROTEIN SERAC1"/>
    <property type="match status" value="1"/>
</dbReference>
<evidence type="ECO:0000256" key="1">
    <source>
        <dbReference type="ARBA" id="ARBA00004173"/>
    </source>
</evidence>
<protein>
    <recommendedName>
        <fullName evidence="9">DUF676 domain-containing protein</fullName>
    </recommendedName>
</protein>
<dbReference type="PANTHER" id="PTHR48182">
    <property type="entry name" value="PROTEIN SERAC1"/>
    <property type="match status" value="1"/>
</dbReference>
<evidence type="ECO:0000313" key="7">
    <source>
        <dbReference type="EMBL" id="KAJ5199187.1"/>
    </source>
</evidence>
<comment type="subcellular location">
    <subcellularLocation>
        <location evidence="2">Endoplasmic reticulum</location>
    </subcellularLocation>
    <subcellularLocation>
        <location evidence="3">Membrane</location>
    </subcellularLocation>
    <subcellularLocation>
        <location evidence="1">Mitochondrion</location>
    </subcellularLocation>
</comment>
<keyword evidence="5" id="KW-0496">Mitochondrion</keyword>
<evidence type="ECO:0000256" key="3">
    <source>
        <dbReference type="ARBA" id="ARBA00004370"/>
    </source>
</evidence>
<evidence type="ECO:0000256" key="2">
    <source>
        <dbReference type="ARBA" id="ARBA00004240"/>
    </source>
</evidence>
<dbReference type="GO" id="GO:0016020">
    <property type="term" value="C:membrane"/>
    <property type="evidence" value="ECO:0007669"/>
    <property type="project" value="UniProtKB-SubCell"/>
</dbReference>
<evidence type="ECO:0000256" key="4">
    <source>
        <dbReference type="ARBA" id="ARBA00022824"/>
    </source>
</evidence>
<dbReference type="GO" id="GO:0005783">
    <property type="term" value="C:endoplasmic reticulum"/>
    <property type="evidence" value="ECO:0007669"/>
    <property type="project" value="UniProtKB-SubCell"/>
</dbReference>
<accession>A0A9W9JML1</accession>
<keyword evidence="8" id="KW-1185">Reference proteome</keyword>
<name>A0A9W9JML1_9EURO</name>
<dbReference type="InterPro" id="IPR052374">
    <property type="entry name" value="SERAC1"/>
</dbReference>
<evidence type="ECO:0000256" key="5">
    <source>
        <dbReference type="ARBA" id="ARBA00023128"/>
    </source>
</evidence>
<gene>
    <name evidence="7" type="ORF">N7472_004391</name>
</gene>
<evidence type="ECO:0008006" key="9">
    <source>
        <dbReference type="Google" id="ProtNLM"/>
    </source>
</evidence>
<evidence type="ECO:0000256" key="6">
    <source>
        <dbReference type="ARBA" id="ARBA00023136"/>
    </source>
</evidence>
<dbReference type="OrthoDB" id="5086500at2759"/>
<sequence length="226" mass="25375">MSSSIIAVHGLGGHRENSWTAANGVNWLHDLLPSDMPSTRVLSWGYSLPTVENSQQKISEQLISELWEMRSSTNALLYANSAQETPTSNFRSIRLSTRGAIFMGTPELDSRLFGLQSYLDSAKGSEQESSNIYKEAHWLVTILQSYPSISQEFLTLFVHERRNSLSTDSTSNQIASSSLQINTLHIFIQADHGGMIKFESSLDEGYLKITEHLVYVERMLKQNVDT</sequence>